<dbReference type="GO" id="GO:0015627">
    <property type="term" value="C:type II protein secretion system complex"/>
    <property type="evidence" value="ECO:0007669"/>
    <property type="project" value="InterPro"/>
</dbReference>
<feature type="transmembrane region" description="Helical" evidence="3">
    <location>
        <begin position="12"/>
        <end position="29"/>
    </location>
</feature>
<dbReference type="InterPro" id="IPR045584">
    <property type="entry name" value="Pilin-like"/>
</dbReference>
<dbReference type="Proteomes" id="UP000228886">
    <property type="component" value="Unassembled WGS sequence"/>
</dbReference>
<dbReference type="GO" id="GO:0015628">
    <property type="term" value="P:protein secretion by the type II secretion system"/>
    <property type="evidence" value="ECO:0007669"/>
    <property type="project" value="InterPro"/>
</dbReference>
<dbReference type="InterPro" id="IPR010055">
    <property type="entry name" value="T2SS_protein-GspJ"/>
</dbReference>
<keyword evidence="3" id="KW-0812">Transmembrane</keyword>
<dbReference type="AlphaFoldDB" id="A0A2M7EAR3"/>
<evidence type="ECO:0000256" key="2">
    <source>
        <dbReference type="ARBA" id="ARBA00021539"/>
    </source>
</evidence>
<keyword evidence="3" id="KW-0472">Membrane</keyword>
<dbReference type="Pfam" id="PF11612">
    <property type="entry name" value="T2SSJ"/>
    <property type="match status" value="1"/>
</dbReference>
<dbReference type="PROSITE" id="PS00409">
    <property type="entry name" value="PROKAR_NTER_METHYL"/>
    <property type="match status" value="1"/>
</dbReference>
<gene>
    <name evidence="4" type="ORF">COS11_00100</name>
</gene>
<dbReference type="EMBL" id="PETL01000007">
    <property type="protein sequence ID" value="PIV64840.1"/>
    <property type="molecule type" value="Genomic_DNA"/>
</dbReference>
<name>A0A2M7EAR3_9BACT</name>
<comment type="caution">
    <text evidence="4">The sequence shown here is derived from an EMBL/GenBank/DDBJ whole genome shotgun (WGS) entry which is preliminary data.</text>
</comment>
<dbReference type="NCBIfam" id="TIGR02532">
    <property type="entry name" value="IV_pilin_GFxxxE"/>
    <property type="match status" value="1"/>
</dbReference>
<keyword evidence="3" id="KW-1133">Transmembrane helix</keyword>
<evidence type="ECO:0000256" key="1">
    <source>
        <dbReference type="ARBA" id="ARBA00011084"/>
    </source>
</evidence>
<sequence>MIKKGFTLLETLVTMVIAFLILGVIYGSYQGVFGTTRESKELFSHYQTANLLLRKMSEEIASSFISSGLPFQGEREELIFFTSKSSANSDLSKINYFLRPDNKEEKILIRRETIPFSAVPGRPFSLTPLKGISFRYFDGKEWLSQWDSETKLPKSVSIELNLDEEFPSFSTLIPLDKRG</sequence>
<evidence type="ECO:0000313" key="5">
    <source>
        <dbReference type="Proteomes" id="UP000228886"/>
    </source>
</evidence>
<organism evidence="4 5">
    <name type="scientific">bacterium (Candidatus Ratteibacteria) CG01_land_8_20_14_3_00_40_19</name>
    <dbReference type="NCBI Taxonomy" id="2014290"/>
    <lineage>
        <taxon>Bacteria</taxon>
        <taxon>Candidatus Ratteibacteria</taxon>
    </lineage>
</organism>
<protein>
    <recommendedName>
        <fullName evidence="2">Type II secretion system protein J</fullName>
    </recommendedName>
</protein>
<reference evidence="5" key="1">
    <citation type="submission" date="2017-09" db="EMBL/GenBank/DDBJ databases">
        <title>Depth-based differentiation of microbial function through sediment-hosted aquifers and enrichment of novel symbionts in the deep terrestrial subsurface.</title>
        <authorList>
            <person name="Probst A.J."/>
            <person name="Ladd B."/>
            <person name="Jarett J.K."/>
            <person name="Geller-Mcgrath D.E."/>
            <person name="Sieber C.M.K."/>
            <person name="Emerson J.B."/>
            <person name="Anantharaman K."/>
            <person name="Thomas B.C."/>
            <person name="Malmstrom R."/>
            <person name="Stieglmeier M."/>
            <person name="Klingl A."/>
            <person name="Woyke T."/>
            <person name="Ryan C.M."/>
            <person name="Banfield J.F."/>
        </authorList>
    </citation>
    <scope>NUCLEOTIDE SEQUENCE [LARGE SCALE GENOMIC DNA]</scope>
</reference>
<accession>A0A2M7EAR3</accession>
<dbReference type="Gene3D" id="2.10.70.20">
    <property type="entry name" value="gspk-gspi-gspj complex like domains"/>
    <property type="match status" value="1"/>
</dbReference>
<proteinExistence type="inferred from homology"/>
<dbReference type="Pfam" id="PF07963">
    <property type="entry name" value="N_methyl"/>
    <property type="match status" value="1"/>
</dbReference>
<evidence type="ECO:0000256" key="3">
    <source>
        <dbReference type="SAM" id="Phobius"/>
    </source>
</evidence>
<dbReference type="InterPro" id="IPR012902">
    <property type="entry name" value="N_methyl_site"/>
</dbReference>
<comment type="similarity">
    <text evidence="1">Belongs to the GSP J family.</text>
</comment>
<dbReference type="SUPFAM" id="SSF54523">
    <property type="entry name" value="Pili subunits"/>
    <property type="match status" value="1"/>
</dbReference>
<evidence type="ECO:0000313" key="4">
    <source>
        <dbReference type="EMBL" id="PIV64840.1"/>
    </source>
</evidence>